<proteinExistence type="predicted"/>
<dbReference type="SUPFAM" id="SSF52343">
    <property type="entry name" value="Ferredoxin reductase-like, C-terminal NADP-linked domain"/>
    <property type="match status" value="1"/>
</dbReference>
<keyword evidence="2" id="KW-0001">2Fe-2S</keyword>
<feature type="domain" description="FAD-binding FR-type" evidence="3">
    <location>
        <begin position="1"/>
        <end position="95"/>
    </location>
</feature>
<dbReference type="SUPFAM" id="SSF63380">
    <property type="entry name" value="Riboflavin synthase domain-like"/>
    <property type="match status" value="1"/>
</dbReference>
<dbReference type="InterPro" id="IPR050353">
    <property type="entry name" value="PyrK_electron_transfer"/>
</dbReference>
<dbReference type="Gene3D" id="3.40.50.80">
    <property type="entry name" value="Nucleotide-binding domain of ferredoxin-NADP reductase (FNR) module"/>
    <property type="match status" value="1"/>
</dbReference>
<gene>
    <name evidence="4" type="ORF">EVJ46_01690</name>
</gene>
<dbReference type="InterPro" id="IPR039261">
    <property type="entry name" value="FNR_nucleotide-bd"/>
</dbReference>
<feature type="binding site" evidence="2">
    <location>
        <position position="238"/>
    </location>
    <ligand>
        <name>[2Fe-2S] cluster</name>
        <dbReference type="ChEBI" id="CHEBI:190135"/>
    </ligand>
</feature>
<comment type="cofactor">
    <cofactor evidence="2">
        <name>[2Fe-2S] cluster</name>
        <dbReference type="ChEBI" id="CHEBI:190135"/>
    </cofactor>
    <text evidence="2">Binds 1 [2Fe-2S] cluster per subunit.</text>
</comment>
<dbReference type="PANTHER" id="PTHR43513">
    <property type="entry name" value="DIHYDROOROTATE DEHYDROGENASE B (NAD(+)), ELECTRON TRANSFER SUBUNIT"/>
    <property type="match status" value="1"/>
</dbReference>
<dbReference type="GO" id="GO:0016491">
    <property type="term" value="F:oxidoreductase activity"/>
    <property type="evidence" value="ECO:0007669"/>
    <property type="project" value="InterPro"/>
</dbReference>
<comment type="cofactor">
    <cofactor evidence="1">
        <name>FAD</name>
        <dbReference type="ChEBI" id="CHEBI:57692"/>
    </cofactor>
    <text evidence="1">Binds 1 FAD per subunit.</text>
</comment>
<dbReference type="PROSITE" id="PS51384">
    <property type="entry name" value="FAD_FR"/>
    <property type="match status" value="1"/>
</dbReference>
<feature type="binding site" evidence="2">
    <location>
        <position position="226"/>
    </location>
    <ligand>
        <name>[2Fe-2S] cluster</name>
        <dbReference type="ChEBI" id="CHEBI:190135"/>
    </ligand>
</feature>
<name>A0A519BI94_ACIG2</name>
<dbReference type="Pfam" id="PF00175">
    <property type="entry name" value="NAD_binding_1"/>
    <property type="match status" value="1"/>
</dbReference>
<evidence type="ECO:0000313" key="5">
    <source>
        <dbReference type="Proteomes" id="UP000316562"/>
    </source>
</evidence>
<keyword evidence="2" id="KW-0408">Iron</keyword>
<dbReference type="GO" id="GO:0006221">
    <property type="term" value="P:pyrimidine nucleotide biosynthetic process"/>
    <property type="evidence" value="ECO:0007669"/>
    <property type="project" value="InterPro"/>
</dbReference>
<keyword evidence="2" id="KW-0479">Metal-binding</keyword>
<dbReference type="InterPro" id="IPR012165">
    <property type="entry name" value="Cyt_c3_hydrogenase_gsu"/>
</dbReference>
<dbReference type="GO" id="GO:0051537">
    <property type="term" value="F:2 iron, 2 sulfur cluster binding"/>
    <property type="evidence" value="ECO:0007669"/>
    <property type="project" value="UniProtKB-KW"/>
</dbReference>
<dbReference type="Proteomes" id="UP000316562">
    <property type="component" value="Unassembled WGS sequence"/>
</dbReference>
<comment type="caution">
    <text evidence="4">The sequence shown here is derived from an EMBL/GenBank/DDBJ whole genome shotgun (WGS) entry which is preliminary data.</text>
</comment>
<feature type="binding site" evidence="1">
    <location>
        <begin position="62"/>
        <end position="64"/>
    </location>
    <ligand>
        <name>FAD</name>
        <dbReference type="ChEBI" id="CHEBI:57692"/>
    </ligand>
</feature>
<dbReference type="InterPro" id="IPR017927">
    <property type="entry name" value="FAD-bd_FR_type"/>
</dbReference>
<feature type="binding site" evidence="2">
    <location>
        <position position="223"/>
    </location>
    <ligand>
        <name>[2Fe-2S] cluster</name>
        <dbReference type="ChEBI" id="CHEBI:190135"/>
    </ligand>
</feature>
<evidence type="ECO:0000256" key="1">
    <source>
        <dbReference type="PIRSR" id="PIRSR006816-1"/>
    </source>
</evidence>
<dbReference type="GO" id="GO:0050660">
    <property type="term" value="F:flavin adenine dinucleotide binding"/>
    <property type="evidence" value="ECO:0007669"/>
    <property type="project" value="InterPro"/>
</dbReference>
<dbReference type="InterPro" id="IPR001433">
    <property type="entry name" value="OxRdtase_FAD/NAD-bd"/>
</dbReference>
<dbReference type="EMBL" id="SGBC01000001">
    <property type="protein sequence ID" value="RZD16974.1"/>
    <property type="molecule type" value="Genomic_DNA"/>
</dbReference>
<dbReference type="InterPro" id="IPR017938">
    <property type="entry name" value="Riboflavin_synthase-like_b-brl"/>
</dbReference>
<dbReference type="InterPro" id="IPR008333">
    <property type="entry name" value="Cbr1-like_FAD-bd_dom"/>
</dbReference>
<dbReference type="PANTHER" id="PTHR43513:SF3">
    <property type="entry name" value="DIHYDROOROTATE DEHYDROGENASE B (NAD(+)), ELECTRON TRANSFER SUBUNIT-RELATED"/>
    <property type="match status" value="1"/>
</dbReference>
<evidence type="ECO:0000259" key="3">
    <source>
        <dbReference type="PROSITE" id="PS51384"/>
    </source>
</evidence>
<dbReference type="InterPro" id="IPR019480">
    <property type="entry name" value="Dihydroorotate_DH_Fe-S-bd"/>
</dbReference>
<dbReference type="NCBIfam" id="NF004862">
    <property type="entry name" value="PRK06222.1"/>
    <property type="match status" value="1"/>
</dbReference>
<dbReference type="Pfam" id="PF10418">
    <property type="entry name" value="DHODB_Fe-S_bind"/>
    <property type="match status" value="1"/>
</dbReference>
<dbReference type="PIRSF" id="PIRSF006816">
    <property type="entry name" value="Cyc3_hyd_g"/>
    <property type="match status" value="1"/>
</dbReference>
<dbReference type="Gene3D" id="2.40.30.10">
    <property type="entry name" value="Translation factors"/>
    <property type="match status" value="1"/>
</dbReference>
<keyword evidence="1" id="KW-0285">Flavoprotein</keyword>
<dbReference type="AlphaFoldDB" id="A0A519BI94"/>
<protein>
    <submittedName>
        <fullName evidence="4">Sulfide/dihydroorotate dehydrogenase-like FAD/NAD-binding protein</fullName>
    </submittedName>
</protein>
<evidence type="ECO:0000313" key="4">
    <source>
        <dbReference type="EMBL" id="RZD16974.1"/>
    </source>
</evidence>
<sequence>MYEIIENKSIGEGVNVYKISAPDIAAKALPGQFVILRVHKKGERIPITIADTDKNSGYITILVQTLGKTTHLLSELKAGDELADLVGPLGIPSEIENFGTVVCIGGGFGIAAVHPIAKALKNAGNDVISIIGARRKDLLLMENEMRSASSQLLIATDDGSYGTKGFVTDILKRLIVDDKKNIIRVIAIGPVPMMKAVSDFTKQYNIKTIVSLNPIMIDGTGMCGACRVLVGGETKFACVDGPDFDAHQVDFENLVNRQRFYKDEEKSSYECHRKEHHKEQ</sequence>
<dbReference type="Pfam" id="PF00970">
    <property type="entry name" value="FAD_binding_6"/>
    <property type="match status" value="1"/>
</dbReference>
<accession>A0A519BI94</accession>
<reference evidence="4 5" key="1">
    <citation type="journal article" date="2019" name="ISME J.">
        <title>Insights into ecological role of a new deltaproteobacterial order Candidatus Acidulodesulfobacterales by metagenomics and metatranscriptomics.</title>
        <authorList>
            <person name="Tan S."/>
            <person name="Liu J."/>
            <person name="Fang Y."/>
            <person name="Hedlund B.P."/>
            <person name="Lian Z.H."/>
            <person name="Huang L.Y."/>
            <person name="Li J.T."/>
            <person name="Huang L.N."/>
            <person name="Li W.J."/>
            <person name="Jiang H.C."/>
            <person name="Dong H.L."/>
            <person name="Shu W.S."/>
        </authorList>
    </citation>
    <scope>NUCLEOTIDE SEQUENCE [LARGE SCALE GENOMIC DNA]</scope>
    <source>
        <strain evidence="4">AP2</strain>
    </source>
</reference>
<evidence type="ECO:0000256" key="2">
    <source>
        <dbReference type="PIRSR" id="PIRSR006816-2"/>
    </source>
</evidence>
<organism evidence="4 5">
    <name type="scientific">Acididesulfobacter guangdongensis</name>
    <dbReference type="NCBI Taxonomy" id="2597225"/>
    <lineage>
        <taxon>Bacteria</taxon>
        <taxon>Deltaproteobacteria</taxon>
        <taxon>Candidatus Acidulodesulfobacterales</taxon>
        <taxon>Candidatus Acididesulfobacter</taxon>
    </lineage>
</organism>
<keyword evidence="1" id="KW-0274">FAD</keyword>
<dbReference type="CDD" id="cd06219">
    <property type="entry name" value="DHOD_e_trans_like1"/>
    <property type="match status" value="1"/>
</dbReference>
<keyword evidence="2" id="KW-0411">Iron-sulfur</keyword>
<dbReference type="GO" id="GO:0046872">
    <property type="term" value="F:metal ion binding"/>
    <property type="evidence" value="ECO:0007669"/>
    <property type="project" value="UniProtKB-KW"/>
</dbReference>